<feature type="compositionally biased region" description="Basic and acidic residues" evidence="2">
    <location>
        <begin position="274"/>
        <end position="286"/>
    </location>
</feature>
<keyword evidence="4" id="KW-1185">Reference proteome</keyword>
<evidence type="ECO:0000256" key="1">
    <source>
        <dbReference type="SAM" id="Coils"/>
    </source>
</evidence>
<accession>A0A427YWI2</accession>
<reference evidence="3 4" key="1">
    <citation type="submission" date="2018-11" db="EMBL/GenBank/DDBJ databases">
        <title>Genome sequence of Saitozyma podzolica DSM 27192.</title>
        <authorList>
            <person name="Aliyu H."/>
            <person name="Gorte O."/>
            <person name="Ochsenreither K."/>
        </authorList>
    </citation>
    <scope>NUCLEOTIDE SEQUENCE [LARGE SCALE GENOMIC DNA]</scope>
    <source>
        <strain evidence="3 4">DSM 27192</strain>
    </source>
</reference>
<evidence type="ECO:0000313" key="3">
    <source>
        <dbReference type="EMBL" id="RSH95457.1"/>
    </source>
</evidence>
<comment type="caution">
    <text evidence="3">The sequence shown here is derived from an EMBL/GenBank/DDBJ whole genome shotgun (WGS) entry which is preliminary data.</text>
</comment>
<evidence type="ECO:0000256" key="2">
    <source>
        <dbReference type="SAM" id="MobiDB-lite"/>
    </source>
</evidence>
<dbReference type="OrthoDB" id="2018427at2759"/>
<dbReference type="Proteomes" id="UP000279259">
    <property type="component" value="Unassembled WGS sequence"/>
</dbReference>
<name>A0A427YWI2_9TREE</name>
<organism evidence="3 4">
    <name type="scientific">Saitozyma podzolica</name>
    <dbReference type="NCBI Taxonomy" id="1890683"/>
    <lineage>
        <taxon>Eukaryota</taxon>
        <taxon>Fungi</taxon>
        <taxon>Dikarya</taxon>
        <taxon>Basidiomycota</taxon>
        <taxon>Agaricomycotina</taxon>
        <taxon>Tremellomycetes</taxon>
        <taxon>Tremellales</taxon>
        <taxon>Trimorphomycetaceae</taxon>
        <taxon>Saitozyma</taxon>
    </lineage>
</organism>
<feature type="region of interest" description="Disordered" evidence="2">
    <location>
        <begin position="260"/>
        <end position="286"/>
    </location>
</feature>
<evidence type="ECO:0000313" key="4">
    <source>
        <dbReference type="Proteomes" id="UP000279259"/>
    </source>
</evidence>
<keyword evidence="1" id="KW-0175">Coiled coil</keyword>
<feature type="coiled-coil region" evidence="1">
    <location>
        <begin position="152"/>
        <end position="207"/>
    </location>
</feature>
<gene>
    <name evidence="3" type="ORF">EHS25_000549</name>
</gene>
<dbReference type="EMBL" id="RSCD01000001">
    <property type="protein sequence ID" value="RSH95457.1"/>
    <property type="molecule type" value="Genomic_DNA"/>
</dbReference>
<dbReference type="AlphaFoldDB" id="A0A427YWI2"/>
<protein>
    <submittedName>
        <fullName evidence="3">Uncharacterized protein</fullName>
    </submittedName>
</protein>
<sequence>MGDTSSNGTQSGAMAFELATNPSFLMIGISTIVRDHPETTDRDLELAQEMVSYVQQWAPLRAVGSSDGSSLGPSASQVRDLRTQFSQSASELTQSLRNTGHSCLSHLAGVIENLTKTNHEKATLVEGIVEAVLFAWASGTERERATNDLRAEKDKEAEIGRLQDELNAAREENFELARKTTRLEDDLTHAQNRIDGLTQAVRAYEQIGADGVNPQWAQNLPLAGNAVGDHGGVYGQGQGTYGGDQGRLTGAGWADDMYRSLPRDRSESPTQRVLDWDARSDDSIVS</sequence>
<proteinExistence type="predicted"/>